<dbReference type="OrthoDB" id="7854146at2"/>
<evidence type="ECO:0000256" key="1">
    <source>
        <dbReference type="SAM" id="MobiDB-lite"/>
    </source>
</evidence>
<dbReference type="AlphaFoldDB" id="A0A1Y5TE80"/>
<dbReference type="Proteomes" id="UP000193623">
    <property type="component" value="Unassembled WGS sequence"/>
</dbReference>
<feature type="region of interest" description="Disordered" evidence="1">
    <location>
        <begin position="1"/>
        <end position="21"/>
    </location>
</feature>
<evidence type="ECO:0000313" key="2">
    <source>
        <dbReference type="EMBL" id="SLN61701.1"/>
    </source>
</evidence>
<reference evidence="2 3" key="1">
    <citation type="submission" date="2017-03" db="EMBL/GenBank/DDBJ databases">
        <authorList>
            <person name="Afonso C.L."/>
            <person name="Miller P.J."/>
            <person name="Scott M.A."/>
            <person name="Spackman E."/>
            <person name="Goraichik I."/>
            <person name="Dimitrov K.M."/>
            <person name="Suarez D.L."/>
            <person name="Swayne D.E."/>
        </authorList>
    </citation>
    <scope>NUCLEOTIDE SEQUENCE [LARGE SCALE GENOMIC DNA]</scope>
    <source>
        <strain evidence="2 3">CECT 8397</strain>
    </source>
</reference>
<dbReference type="EMBL" id="FWFT01000007">
    <property type="protein sequence ID" value="SLN61701.1"/>
    <property type="molecule type" value="Genomic_DNA"/>
</dbReference>
<name>A0A1Y5TE80_9RHOB</name>
<proteinExistence type="predicted"/>
<accession>A0A1Y5TE80</accession>
<gene>
    <name evidence="2" type="ORF">PSJ8397_03264</name>
</gene>
<dbReference type="RefSeq" id="WP_085865657.1">
    <property type="nucleotide sequence ID" value="NZ_FWFT01000007.1"/>
</dbReference>
<feature type="compositionally biased region" description="Polar residues" evidence="1">
    <location>
        <begin position="1"/>
        <end position="19"/>
    </location>
</feature>
<sequence>MDNELVSNSGSSATASQVLSAAPMDDEAAEVASIEADFVQFDEDFGTTFMAPEAETAQTSLLDQAAEGTPFAAPAAETGGTLSLLEMADGNYGDNGEEGLGSWVRDRVKPIVNAIKNRAKKIIKKMVELARRLGKYAKCVGKIVAAITAFKAKKYGTAIKAAYEAFKCIRAQRA</sequence>
<evidence type="ECO:0000313" key="3">
    <source>
        <dbReference type="Proteomes" id="UP000193623"/>
    </source>
</evidence>
<protein>
    <submittedName>
        <fullName evidence="2">Uncharacterized protein</fullName>
    </submittedName>
</protein>
<organism evidence="2 3">
    <name type="scientific">Pseudooctadecabacter jejudonensis</name>
    <dbReference type="NCBI Taxonomy" id="1391910"/>
    <lineage>
        <taxon>Bacteria</taxon>
        <taxon>Pseudomonadati</taxon>
        <taxon>Pseudomonadota</taxon>
        <taxon>Alphaproteobacteria</taxon>
        <taxon>Rhodobacterales</taxon>
        <taxon>Paracoccaceae</taxon>
        <taxon>Pseudooctadecabacter</taxon>
    </lineage>
</organism>
<keyword evidence="3" id="KW-1185">Reference proteome</keyword>